<dbReference type="Proteomes" id="UP000216885">
    <property type="component" value="Unassembled WGS sequence"/>
</dbReference>
<feature type="signal peptide" evidence="1">
    <location>
        <begin position="1"/>
        <end position="26"/>
    </location>
</feature>
<organism evidence="2 3">
    <name type="scientific">Bordetella genomosp. 4</name>
    <dbReference type="NCBI Taxonomy" id="463044"/>
    <lineage>
        <taxon>Bacteria</taxon>
        <taxon>Pseudomonadati</taxon>
        <taxon>Pseudomonadota</taxon>
        <taxon>Betaproteobacteria</taxon>
        <taxon>Burkholderiales</taxon>
        <taxon>Alcaligenaceae</taxon>
        <taxon>Bordetella</taxon>
    </lineage>
</organism>
<dbReference type="AlphaFoldDB" id="A0A261UCJ5"/>
<evidence type="ECO:0000313" key="2">
    <source>
        <dbReference type="EMBL" id="OZI59122.1"/>
    </source>
</evidence>
<dbReference type="PROSITE" id="PS51257">
    <property type="entry name" value="PROKAR_LIPOPROTEIN"/>
    <property type="match status" value="1"/>
</dbReference>
<proteinExistence type="predicted"/>
<gene>
    <name evidence="2" type="ORF">CAL20_05690</name>
</gene>
<dbReference type="OrthoDB" id="8962020at2"/>
<evidence type="ECO:0000313" key="3">
    <source>
        <dbReference type="Proteomes" id="UP000216885"/>
    </source>
</evidence>
<keyword evidence="1" id="KW-0732">Signal</keyword>
<name>A0A261UCJ5_9BORD</name>
<sequence>MPRHIYRLASRAVALTAALGALSACANLAQVPPGAPMAEVTSQFGRPNFECTRADGTHRVIWTTQPSGQYAWGTDLTADGRTEQIVPILTDPYFKQHLAQGMTAEQVQCEFGPPADISGVGLPSVRETVWAYRYKQSGVWNSLMYVYMGRDGNSVTRFHPGPDPLYDEDRRWR</sequence>
<accession>A0A261UCJ5</accession>
<reference evidence="2 3" key="1">
    <citation type="submission" date="2017-05" db="EMBL/GenBank/DDBJ databases">
        <title>Complete and WGS of Bordetella genogroups.</title>
        <authorList>
            <person name="Spilker T."/>
            <person name="LiPuma J."/>
        </authorList>
    </citation>
    <scope>NUCLEOTIDE SEQUENCE [LARGE SCALE GENOMIC DNA]</scope>
    <source>
        <strain evidence="2 3">AU9919</strain>
    </source>
</reference>
<dbReference type="RefSeq" id="WP_094820107.1">
    <property type="nucleotide sequence ID" value="NZ_NEVO01000004.1"/>
</dbReference>
<keyword evidence="3" id="KW-1185">Reference proteome</keyword>
<protein>
    <recommendedName>
        <fullName evidence="4">Lipoprotein SmpA/OmlA domain-containing protein</fullName>
    </recommendedName>
</protein>
<feature type="chain" id="PRO_5012333927" description="Lipoprotein SmpA/OmlA domain-containing protein" evidence="1">
    <location>
        <begin position="27"/>
        <end position="173"/>
    </location>
</feature>
<comment type="caution">
    <text evidence="2">The sequence shown here is derived from an EMBL/GenBank/DDBJ whole genome shotgun (WGS) entry which is preliminary data.</text>
</comment>
<dbReference type="EMBL" id="NEVQ01000008">
    <property type="protein sequence ID" value="OZI59122.1"/>
    <property type="molecule type" value="Genomic_DNA"/>
</dbReference>
<evidence type="ECO:0008006" key="4">
    <source>
        <dbReference type="Google" id="ProtNLM"/>
    </source>
</evidence>
<evidence type="ECO:0000256" key="1">
    <source>
        <dbReference type="SAM" id="SignalP"/>
    </source>
</evidence>